<proteinExistence type="predicted"/>
<dbReference type="AlphaFoldDB" id="A0A6A0AMJ0"/>
<evidence type="ECO:0000313" key="2">
    <source>
        <dbReference type="Proteomes" id="UP000485058"/>
    </source>
</evidence>
<protein>
    <submittedName>
        <fullName evidence="1">Uncharacterized protein</fullName>
    </submittedName>
</protein>
<feature type="non-terminal residue" evidence="1">
    <location>
        <position position="150"/>
    </location>
</feature>
<organism evidence="1 2">
    <name type="scientific">Haematococcus lacustris</name>
    <name type="common">Green alga</name>
    <name type="synonym">Haematococcus pluvialis</name>
    <dbReference type="NCBI Taxonomy" id="44745"/>
    <lineage>
        <taxon>Eukaryota</taxon>
        <taxon>Viridiplantae</taxon>
        <taxon>Chlorophyta</taxon>
        <taxon>core chlorophytes</taxon>
        <taxon>Chlorophyceae</taxon>
        <taxon>CS clade</taxon>
        <taxon>Chlamydomonadales</taxon>
        <taxon>Haematococcaceae</taxon>
        <taxon>Haematococcus</taxon>
    </lineage>
</organism>
<keyword evidence="2" id="KW-1185">Reference proteome</keyword>
<name>A0A6A0AMJ0_HAELA</name>
<dbReference type="EMBL" id="BLLF01007850">
    <property type="protein sequence ID" value="GFH33144.1"/>
    <property type="molecule type" value="Genomic_DNA"/>
</dbReference>
<feature type="non-terminal residue" evidence="1">
    <location>
        <position position="1"/>
    </location>
</feature>
<sequence>AGRQAFERVAGVFFTAVEWVEKNVLGWDIPGETDMIPQYMNIKMFYPEQHAYTFDQYRYDLTDREKTILKNTYALRHYERIGGYPGDVTPEEVAAVKTRHDPLETDRQLYQIARAEGWLEEYWAARTRLYEYVVGQPFVRPPGVAPPAAA</sequence>
<gene>
    <name evidence="1" type="ORF">HaLaN_32468</name>
</gene>
<reference evidence="1 2" key="1">
    <citation type="submission" date="2020-02" db="EMBL/GenBank/DDBJ databases">
        <title>Draft genome sequence of Haematococcus lacustris strain NIES-144.</title>
        <authorList>
            <person name="Morimoto D."/>
            <person name="Nakagawa S."/>
            <person name="Yoshida T."/>
            <person name="Sawayama S."/>
        </authorList>
    </citation>
    <scope>NUCLEOTIDE SEQUENCE [LARGE SCALE GENOMIC DNA]</scope>
    <source>
        <strain evidence="1 2">NIES-144</strain>
    </source>
</reference>
<evidence type="ECO:0000313" key="1">
    <source>
        <dbReference type="EMBL" id="GFH33144.1"/>
    </source>
</evidence>
<dbReference type="Proteomes" id="UP000485058">
    <property type="component" value="Unassembled WGS sequence"/>
</dbReference>
<comment type="caution">
    <text evidence="1">The sequence shown here is derived from an EMBL/GenBank/DDBJ whole genome shotgun (WGS) entry which is preliminary data.</text>
</comment>
<accession>A0A6A0AMJ0</accession>